<proteinExistence type="predicted"/>
<name>A0AAV4F9Q5_9GAST</name>
<gene>
    <name evidence="1" type="ORF">ElyMa_005641200</name>
</gene>
<protein>
    <submittedName>
        <fullName evidence="1">Uncharacterized protein</fullName>
    </submittedName>
</protein>
<comment type="caution">
    <text evidence="1">The sequence shown here is derived from an EMBL/GenBank/DDBJ whole genome shotgun (WGS) entry which is preliminary data.</text>
</comment>
<sequence length="146" mass="16226">MLSVTDLVQHLLEQTMTEDLDQHLKEVTIVGRITTNIRFSDDIDSLAGGESELASEVNRLDKASTIYGMGISAEKVTLRTNRDEPVQTAKPWTIIRSIRSATCVSNDQLILSQESYRSPVTGWFEHHVQGRSLVMEAGGIHGLFIT</sequence>
<dbReference type="Proteomes" id="UP000762676">
    <property type="component" value="Unassembled WGS sequence"/>
</dbReference>
<keyword evidence="2" id="KW-1185">Reference proteome</keyword>
<organism evidence="1 2">
    <name type="scientific">Elysia marginata</name>
    <dbReference type="NCBI Taxonomy" id="1093978"/>
    <lineage>
        <taxon>Eukaryota</taxon>
        <taxon>Metazoa</taxon>
        <taxon>Spiralia</taxon>
        <taxon>Lophotrochozoa</taxon>
        <taxon>Mollusca</taxon>
        <taxon>Gastropoda</taxon>
        <taxon>Heterobranchia</taxon>
        <taxon>Euthyneura</taxon>
        <taxon>Panpulmonata</taxon>
        <taxon>Sacoglossa</taxon>
        <taxon>Placobranchoidea</taxon>
        <taxon>Plakobranchidae</taxon>
        <taxon>Elysia</taxon>
    </lineage>
</organism>
<dbReference type="AlphaFoldDB" id="A0AAV4F9Q5"/>
<dbReference type="EMBL" id="BMAT01011275">
    <property type="protein sequence ID" value="GFR69799.1"/>
    <property type="molecule type" value="Genomic_DNA"/>
</dbReference>
<reference evidence="1 2" key="1">
    <citation type="journal article" date="2021" name="Elife">
        <title>Chloroplast acquisition without the gene transfer in kleptoplastic sea slugs, Plakobranchus ocellatus.</title>
        <authorList>
            <person name="Maeda T."/>
            <person name="Takahashi S."/>
            <person name="Yoshida T."/>
            <person name="Shimamura S."/>
            <person name="Takaki Y."/>
            <person name="Nagai Y."/>
            <person name="Toyoda A."/>
            <person name="Suzuki Y."/>
            <person name="Arimoto A."/>
            <person name="Ishii H."/>
            <person name="Satoh N."/>
            <person name="Nishiyama T."/>
            <person name="Hasebe M."/>
            <person name="Maruyama T."/>
            <person name="Minagawa J."/>
            <person name="Obokata J."/>
            <person name="Shigenobu S."/>
        </authorList>
    </citation>
    <scope>NUCLEOTIDE SEQUENCE [LARGE SCALE GENOMIC DNA]</scope>
</reference>
<evidence type="ECO:0000313" key="1">
    <source>
        <dbReference type="EMBL" id="GFR69799.1"/>
    </source>
</evidence>
<accession>A0AAV4F9Q5</accession>
<evidence type="ECO:0000313" key="2">
    <source>
        <dbReference type="Proteomes" id="UP000762676"/>
    </source>
</evidence>